<feature type="compositionally biased region" description="Acidic residues" evidence="1">
    <location>
        <begin position="28"/>
        <end position="37"/>
    </location>
</feature>
<dbReference type="AlphaFoldDB" id="A0AAN8WZA3"/>
<keyword evidence="3" id="KW-1185">Reference proteome</keyword>
<feature type="region of interest" description="Disordered" evidence="1">
    <location>
        <begin position="79"/>
        <end position="107"/>
    </location>
</feature>
<evidence type="ECO:0000313" key="2">
    <source>
        <dbReference type="EMBL" id="KAK7073226.1"/>
    </source>
</evidence>
<feature type="compositionally biased region" description="Low complexity" evidence="1">
    <location>
        <begin position="50"/>
        <end position="59"/>
    </location>
</feature>
<sequence length="107" mass="11427">MDFLWQTIFCKQVTTVSAEINIPSGNEDQGEEDDEETVYTRSLSADPPASVVSSDNVGDNDVTVKLYSPSVVTVDGSVTTDASSATSESAQRHIHPGMDESAPTFNV</sequence>
<gene>
    <name evidence="2" type="ORF">SK128_009325</name>
</gene>
<dbReference type="EMBL" id="JAXCGZ010013235">
    <property type="protein sequence ID" value="KAK7073226.1"/>
    <property type="molecule type" value="Genomic_DNA"/>
</dbReference>
<proteinExistence type="predicted"/>
<protein>
    <submittedName>
        <fullName evidence="2">Uncharacterized protein</fullName>
    </submittedName>
</protein>
<feature type="region of interest" description="Disordered" evidence="1">
    <location>
        <begin position="21"/>
        <end position="59"/>
    </location>
</feature>
<feature type="compositionally biased region" description="Low complexity" evidence="1">
    <location>
        <begin position="79"/>
        <end position="89"/>
    </location>
</feature>
<organism evidence="2 3">
    <name type="scientific">Halocaridina rubra</name>
    <name type="common">Hawaiian red shrimp</name>
    <dbReference type="NCBI Taxonomy" id="373956"/>
    <lineage>
        <taxon>Eukaryota</taxon>
        <taxon>Metazoa</taxon>
        <taxon>Ecdysozoa</taxon>
        <taxon>Arthropoda</taxon>
        <taxon>Crustacea</taxon>
        <taxon>Multicrustacea</taxon>
        <taxon>Malacostraca</taxon>
        <taxon>Eumalacostraca</taxon>
        <taxon>Eucarida</taxon>
        <taxon>Decapoda</taxon>
        <taxon>Pleocyemata</taxon>
        <taxon>Caridea</taxon>
        <taxon>Atyoidea</taxon>
        <taxon>Atyidae</taxon>
        <taxon>Halocaridina</taxon>
    </lineage>
</organism>
<dbReference type="Proteomes" id="UP001381693">
    <property type="component" value="Unassembled WGS sequence"/>
</dbReference>
<comment type="caution">
    <text evidence="2">The sequence shown here is derived from an EMBL/GenBank/DDBJ whole genome shotgun (WGS) entry which is preliminary data.</text>
</comment>
<evidence type="ECO:0000256" key="1">
    <source>
        <dbReference type="SAM" id="MobiDB-lite"/>
    </source>
</evidence>
<reference evidence="2 3" key="1">
    <citation type="submission" date="2023-11" db="EMBL/GenBank/DDBJ databases">
        <title>Halocaridina rubra genome assembly.</title>
        <authorList>
            <person name="Smith C."/>
        </authorList>
    </citation>
    <scope>NUCLEOTIDE SEQUENCE [LARGE SCALE GENOMIC DNA]</scope>
    <source>
        <strain evidence="2">EP-1</strain>
        <tissue evidence="2">Whole</tissue>
    </source>
</reference>
<name>A0AAN8WZA3_HALRR</name>
<evidence type="ECO:0000313" key="3">
    <source>
        <dbReference type="Proteomes" id="UP001381693"/>
    </source>
</evidence>
<accession>A0AAN8WZA3</accession>